<protein>
    <recommendedName>
        <fullName evidence="3">Minor tail protein</fullName>
    </recommendedName>
</protein>
<proteinExistence type="predicted"/>
<comment type="caution">
    <text evidence="1">The sequence shown here is derived from an EMBL/GenBank/DDBJ whole genome shotgun (WGS) entry which is preliminary data.</text>
</comment>
<gene>
    <name evidence="1" type="ORF">VA596_49810</name>
</gene>
<evidence type="ECO:0000313" key="1">
    <source>
        <dbReference type="EMBL" id="MEA5367707.1"/>
    </source>
</evidence>
<dbReference type="Proteomes" id="UP001304298">
    <property type="component" value="Unassembled WGS sequence"/>
</dbReference>
<keyword evidence="2" id="KW-1185">Reference proteome</keyword>
<evidence type="ECO:0000313" key="2">
    <source>
        <dbReference type="Proteomes" id="UP001304298"/>
    </source>
</evidence>
<sequence length="185" mass="19702">MTLYNYVLRNWAAGWPPVSYLDMLQINNAIGSLDVRVDTLEQRAPGLLADLHATSSSSFNTTETVVDSAVVTLVAGRRYRVKHQGGVSTSVSGATWPPGTGLLFAIRAKFTNVVDTSGTAVWINDKGYVSNAANEPFRNEATFTATATGTWAIVGTVRNTTTGTGAVAYGATSNHRLFTVEDIGL</sequence>
<reference evidence="1 2" key="1">
    <citation type="submission" date="2023-12" db="EMBL/GenBank/DDBJ databases">
        <title>Amycolatopsis sp. V23-08.</title>
        <authorList>
            <person name="Somphong A."/>
        </authorList>
    </citation>
    <scope>NUCLEOTIDE SEQUENCE [LARGE SCALE GENOMIC DNA]</scope>
    <source>
        <strain evidence="1 2">V23-08</strain>
    </source>
</reference>
<accession>A0ABU5RN13</accession>
<dbReference type="RefSeq" id="WP_323337840.1">
    <property type="nucleotide sequence ID" value="NZ_JAYFSI010000027.1"/>
</dbReference>
<evidence type="ECO:0008006" key="3">
    <source>
        <dbReference type="Google" id="ProtNLM"/>
    </source>
</evidence>
<name>A0ABU5RN13_9PSEU</name>
<organism evidence="1 2">
    <name type="scientific">Amycolatopsis heterodermiae</name>
    <dbReference type="NCBI Taxonomy" id="3110235"/>
    <lineage>
        <taxon>Bacteria</taxon>
        <taxon>Bacillati</taxon>
        <taxon>Actinomycetota</taxon>
        <taxon>Actinomycetes</taxon>
        <taxon>Pseudonocardiales</taxon>
        <taxon>Pseudonocardiaceae</taxon>
        <taxon>Amycolatopsis</taxon>
    </lineage>
</organism>
<dbReference type="EMBL" id="JAYFSI010000027">
    <property type="protein sequence ID" value="MEA5367707.1"/>
    <property type="molecule type" value="Genomic_DNA"/>
</dbReference>